<keyword evidence="3" id="KW-0808">Transferase</keyword>
<gene>
    <name evidence="6" type="ORF">CEE36_10250</name>
</gene>
<keyword evidence="2" id="KW-0489">Methyltransferase</keyword>
<evidence type="ECO:0000256" key="4">
    <source>
        <dbReference type="ARBA" id="ARBA00022691"/>
    </source>
</evidence>
<evidence type="ECO:0000256" key="3">
    <source>
        <dbReference type="ARBA" id="ARBA00022679"/>
    </source>
</evidence>
<accession>A0A532UXJ7</accession>
<dbReference type="GO" id="GO:0008170">
    <property type="term" value="F:N-methyltransferase activity"/>
    <property type="evidence" value="ECO:0007669"/>
    <property type="project" value="InterPro"/>
</dbReference>
<dbReference type="InterPro" id="IPR002941">
    <property type="entry name" value="DNA_methylase_N4/N6"/>
</dbReference>
<dbReference type="InterPro" id="IPR002295">
    <property type="entry name" value="N4/N6-MTase_EcoPI_Mod-like"/>
</dbReference>
<dbReference type="PRINTS" id="PR00506">
    <property type="entry name" value="D21N6MTFRASE"/>
</dbReference>
<sequence length="433" mass="50174">MNAFYHGDCLFVMKHDIEPESVDLIYLDPPFFTGKIQKGTKKWQPGAMEISFEDSKRFWSEKAEEMRKKAPEWLRYIALKRPDFASYLWYMMERLQACHKVLKKTGSIYLHCDYRASHYLKMVMDEIFGNNNSRNEVIWYKNSGGIGRTSFNKRHDTLLNYSKTGKYFYNGKAVGDLREQEEGTFGGYFGVDSNGRKYREVRKGGKVYKYYMDEPKNPDDVWTVPQIPERDKTERVGYPTQKPEALLQRIIKASSNEEDLVLDPFCGCGTAVIVASKLNRKFIGIDINTSERKKGELPTAFSVIKNRSHKLFAETRYISRDLSEVLEMDSRQFENWVNEFYRANKPSPDRGVDGITQDGIPIQVKTFNIGYKVLSQFITDAKYHPKTAKPIKKVIVASQVGFDDGARSRKFEIETNEDIEIVLTTPEDMLKLE</sequence>
<evidence type="ECO:0000256" key="1">
    <source>
        <dbReference type="ARBA" id="ARBA00006594"/>
    </source>
</evidence>
<dbReference type="GO" id="GO:0005737">
    <property type="term" value="C:cytoplasm"/>
    <property type="evidence" value="ECO:0007669"/>
    <property type="project" value="TreeGrafter"/>
</dbReference>
<dbReference type="InterPro" id="IPR029063">
    <property type="entry name" value="SAM-dependent_MTases_sf"/>
</dbReference>
<protein>
    <recommendedName>
        <fullName evidence="5">DNA methylase N-4/N-6 domain-containing protein</fullName>
    </recommendedName>
</protein>
<proteinExistence type="inferred from homology"/>
<dbReference type="PANTHER" id="PTHR13370">
    <property type="entry name" value="RNA METHYLASE-RELATED"/>
    <property type="match status" value="1"/>
</dbReference>
<dbReference type="PANTHER" id="PTHR13370:SF3">
    <property type="entry name" value="TRNA (GUANINE(10)-N2)-METHYLTRANSFERASE HOMOLOG"/>
    <property type="match status" value="1"/>
</dbReference>
<comment type="similarity">
    <text evidence="1">Belongs to the N(4)/N(6)-methyltransferase family.</text>
</comment>
<dbReference type="EMBL" id="NJBO01000023">
    <property type="protein sequence ID" value="TKJ39670.1"/>
    <property type="molecule type" value="Genomic_DNA"/>
</dbReference>
<name>A0A532UXJ7_UNCT6</name>
<reference evidence="6 7" key="1">
    <citation type="submission" date="2017-06" db="EMBL/GenBank/DDBJ databases">
        <title>Novel microbial phyla capable of carbon fixation and sulfur reduction in deep-sea sediments.</title>
        <authorList>
            <person name="Huang J."/>
            <person name="Baker B."/>
            <person name="Wang Y."/>
        </authorList>
    </citation>
    <scope>NUCLEOTIDE SEQUENCE [LARGE SCALE GENOMIC DNA]</scope>
    <source>
        <strain evidence="6">B3_TA06</strain>
    </source>
</reference>
<dbReference type="GO" id="GO:0003677">
    <property type="term" value="F:DNA binding"/>
    <property type="evidence" value="ECO:0007669"/>
    <property type="project" value="InterPro"/>
</dbReference>
<dbReference type="InterPro" id="IPR002052">
    <property type="entry name" value="DNA_methylase_N6_adenine_CS"/>
</dbReference>
<dbReference type="Proteomes" id="UP000317778">
    <property type="component" value="Unassembled WGS sequence"/>
</dbReference>
<evidence type="ECO:0000256" key="2">
    <source>
        <dbReference type="ARBA" id="ARBA00022603"/>
    </source>
</evidence>
<evidence type="ECO:0000259" key="5">
    <source>
        <dbReference type="Pfam" id="PF01555"/>
    </source>
</evidence>
<evidence type="ECO:0000313" key="7">
    <source>
        <dbReference type="Proteomes" id="UP000317778"/>
    </source>
</evidence>
<feature type="domain" description="DNA methylase N-4/N-6" evidence="5">
    <location>
        <begin position="22"/>
        <end position="290"/>
    </location>
</feature>
<dbReference type="PROSITE" id="PS00092">
    <property type="entry name" value="N6_MTASE"/>
    <property type="match status" value="1"/>
</dbReference>
<comment type="caution">
    <text evidence="6">The sequence shown here is derived from an EMBL/GenBank/DDBJ whole genome shotgun (WGS) entry which is preliminary data.</text>
</comment>
<dbReference type="GO" id="GO:0032259">
    <property type="term" value="P:methylation"/>
    <property type="evidence" value="ECO:0007669"/>
    <property type="project" value="UniProtKB-KW"/>
</dbReference>
<keyword evidence="4" id="KW-0949">S-adenosyl-L-methionine</keyword>
<dbReference type="AlphaFoldDB" id="A0A532UXJ7"/>
<organism evidence="6 7">
    <name type="scientific">candidate division TA06 bacterium B3_TA06</name>
    <dbReference type="NCBI Taxonomy" id="2012487"/>
    <lineage>
        <taxon>Bacteria</taxon>
        <taxon>Bacteria division TA06</taxon>
    </lineage>
</organism>
<dbReference type="SUPFAM" id="SSF53335">
    <property type="entry name" value="S-adenosyl-L-methionine-dependent methyltransferases"/>
    <property type="match status" value="1"/>
</dbReference>
<dbReference type="Pfam" id="PF01555">
    <property type="entry name" value="N6_N4_Mtase"/>
    <property type="match status" value="1"/>
</dbReference>
<dbReference type="Gene3D" id="3.40.50.150">
    <property type="entry name" value="Vaccinia Virus protein VP39"/>
    <property type="match status" value="1"/>
</dbReference>
<evidence type="ECO:0000313" key="6">
    <source>
        <dbReference type="EMBL" id="TKJ39670.1"/>
    </source>
</evidence>